<evidence type="ECO:0000256" key="4">
    <source>
        <dbReference type="RuleBase" id="RU000628"/>
    </source>
</evidence>
<dbReference type="GO" id="GO:0008289">
    <property type="term" value="F:lipid binding"/>
    <property type="evidence" value="ECO:0007669"/>
    <property type="project" value="UniProtKB-KW"/>
</dbReference>
<dbReference type="Pfam" id="PF00234">
    <property type="entry name" value="Tryp_alpha_amyl"/>
    <property type="match status" value="1"/>
</dbReference>
<evidence type="ECO:0000256" key="2">
    <source>
        <dbReference type="ARBA" id="ARBA00022448"/>
    </source>
</evidence>
<dbReference type="AlphaFoldDB" id="A0A2G9FYD8"/>
<name>A0A2G9FYD8_9LAMI</name>
<proteinExistence type="inferred from homology"/>
<gene>
    <name evidence="7" type="ORF">CDL12_29619</name>
</gene>
<reference evidence="8" key="1">
    <citation type="journal article" date="2018" name="Gigascience">
        <title>Genome assembly of the Pink Ipe (Handroanthus impetiginosus, Bignoniaceae), a highly valued, ecologically keystone Neotropical timber forest tree.</title>
        <authorList>
            <person name="Silva-Junior O.B."/>
            <person name="Grattapaglia D."/>
            <person name="Novaes E."/>
            <person name="Collevatti R.G."/>
        </authorList>
    </citation>
    <scope>NUCLEOTIDE SEQUENCE [LARGE SCALE GENOMIC DNA]</scope>
    <source>
        <strain evidence="8">cv. UFG-1</strain>
    </source>
</reference>
<feature type="chain" id="PRO_5013802564" description="Non-specific lipid-transfer protein" evidence="5">
    <location>
        <begin position="27"/>
        <end position="117"/>
    </location>
</feature>
<keyword evidence="8" id="KW-1185">Reference proteome</keyword>
<evidence type="ECO:0000256" key="1">
    <source>
        <dbReference type="ARBA" id="ARBA00009748"/>
    </source>
</evidence>
<dbReference type="EMBL" id="NKXS01008987">
    <property type="protein sequence ID" value="PIM97904.1"/>
    <property type="molecule type" value="Genomic_DNA"/>
</dbReference>
<protein>
    <recommendedName>
        <fullName evidence="4">Non-specific lipid-transfer protein</fullName>
    </recommendedName>
</protein>
<dbReference type="GO" id="GO:0006869">
    <property type="term" value="P:lipid transport"/>
    <property type="evidence" value="ECO:0007669"/>
    <property type="project" value="InterPro"/>
</dbReference>
<evidence type="ECO:0000313" key="7">
    <source>
        <dbReference type="EMBL" id="PIM97904.1"/>
    </source>
</evidence>
<comment type="caution">
    <text evidence="7">The sequence shown here is derived from an EMBL/GenBank/DDBJ whole genome shotgun (WGS) entry which is preliminary data.</text>
</comment>
<accession>A0A2G9FYD8</accession>
<feature type="signal peptide" evidence="5">
    <location>
        <begin position="1"/>
        <end position="26"/>
    </location>
</feature>
<dbReference type="OrthoDB" id="1920459at2759"/>
<dbReference type="InterPro" id="IPR016140">
    <property type="entry name" value="Bifunc_inhib/LTP/seed_store"/>
</dbReference>
<evidence type="ECO:0000313" key="8">
    <source>
        <dbReference type="Proteomes" id="UP000231279"/>
    </source>
</evidence>
<dbReference type="STRING" id="429701.A0A2G9FYD8"/>
<keyword evidence="3 4" id="KW-0446">Lipid-binding</keyword>
<evidence type="ECO:0000256" key="5">
    <source>
        <dbReference type="SAM" id="SignalP"/>
    </source>
</evidence>
<sequence length="117" mass="11516">MSSSSLAIRLLAAAIAVVLLAAPAATITCGDVMKDLMPCINYLTSGSGAPPSNCCAGVSSLASAATSTADKQAACACLKNAAKNINVKPELAKSLPGNCGISLSISVSPNTDCSKIS</sequence>
<dbReference type="PANTHER" id="PTHR33076">
    <property type="entry name" value="NON-SPECIFIC LIPID-TRANSFER PROTEIN 2-RELATED"/>
    <property type="match status" value="1"/>
</dbReference>
<keyword evidence="2 4" id="KW-0813">Transport</keyword>
<evidence type="ECO:0000256" key="3">
    <source>
        <dbReference type="ARBA" id="ARBA00023121"/>
    </source>
</evidence>
<evidence type="ECO:0000259" key="6">
    <source>
        <dbReference type="SMART" id="SM00499"/>
    </source>
</evidence>
<dbReference type="Gene3D" id="1.10.110.10">
    <property type="entry name" value="Plant lipid-transfer and hydrophobic proteins"/>
    <property type="match status" value="1"/>
</dbReference>
<dbReference type="SMART" id="SM00499">
    <property type="entry name" value="AAI"/>
    <property type="match status" value="1"/>
</dbReference>
<dbReference type="Proteomes" id="UP000231279">
    <property type="component" value="Unassembled WGS sequence"/>
</dbReference>
<dbReference type="CDD" id="cd01960">
    <property type="entry name" value="nsLTP1"/>
    <property type="match status" value="1"/>
</dbReference>
<dbReference type="PRINTS" id="PR00382">
    <property type="entry name" value="LIPIDTRNSFER"/>
</dbReference>
<dbReference type="PROSITE" id="PS00597">
    <property type="entry name" value="PLANT_LTP"/>
    <property type="match status" value="1"/>
</dbReference>
<comment type="function">
    <text evidence="4">Plant non-specific lipid-transfer proteins transfer phospholipids as well as galactolipids across membranes. May play a role in wax or cutin deposition in the cell walls of expanding epidermal cells and certain secretory tissues.</text>
</comment>
<comment type="similarity">
    <text evidence="1 4">Belongs to the plant LTP family.</text>
</comment>
<organism evidence="7 8">
    <name type="scientific">Handroanthus impetiginosus</name>
    <dbReference type="NCBI Taxonomy" id="429701"/>
    <lineage>
        <taxon>Eukaryota</taxon>
        <taxon>Viridiplantae</taxon>
        <taxon>Streptophyta</taxon>
        <taxon>Embryophyta</taxon>
        <taxon>Tracheophyta</taxon>
        <taxon>Spermatophyta</taxon>
        <taxon>Magnoliopsida</taxon>
        <taxon>eudicotyledons</taxon>
        <taxon>Gunneridae</taxon>
        <taxon>Pentapetalae</taxon>
        <taxon>asterids</taxon>
        <taxon>lamiids</taxon>
        <taxon>Lamiales</taxon>
        <taxon>Bignoniaceae</taxon>
        <taxon>Crescentiina</taxon>
        <taxon>Tabebuia alliance</taxon>
        <taxon>Handroanthus</taxon>
    </lineage>
</organism>
<dbReference type="InterPro" id="IPR000528">
    <property type="entry name" value="Plant_nsLTP"/>
</dbReference>
<dbReference type="InterPro" id="IPR036312">
    <property type="entry name" value="Bifun_inhib/LTP/seed_sf"/>
</dbReference>
<keyword evidence="5" id="KW-0732">Signal</keyword>
<feature type="domain" description="Bifunctional inhibitor/plant lipid transfer protein/seed storage helical" evidence="6">
    <location>
        <begin position="29"/>
        <end position="113"/>
    </location>
</feature>
<dbReference type="SUPFAM" id="SSF47699">
    <property type="entry name" value="Bifunctional inhibitor/lipid-transfer protein/seed storage 2S albumin"/>
    <property type="match status" value="1"/>
</dbReference>